<dbReference type="GeneID" id="103315841"/>
<evidence type="ECO:0000313" key="3">
    <source>
        <dbReference type="Proteomes" id="UP000002358"/>
    </source>
</evidence>
<organism evidence="2 3">
    <name type="scientific">Nasonia vitripennis</name>
    <name type="common">Parasitic wasp</name>
    <dbReference type="NCBI Taxonomy" id="7425"/>
    <lineage>
        <taxon>Eukaryota</taxon>
        <taxon>Metazoa</taxon>
        <taxon>Ecdysozoa</taxon>
        <taxon>Arthropoda</taxon>
        <taxon>Hexapoda</taxon>
        <taxon>Insecta</taxon>
        <taxon>Pterygota</taxon>
        <taxon>Neoptera</taxon>
        <taxon>Endopterygota</taxon>
        <taxon>Hymenoptera</taxon>
        <taxon>Apocrita</taxon>
        <taxon>Proctotrupomorpha</taxon>
        <taxon>Chalcidoidea</taxon>
        <taxon>Pteromalidae</taxon>
        <taxon>Pteromalinae</taxon>
        <taxon>Nasonia</taxon>
    </lineage>
</organism>
<dbReference type="SMR" id="A0A7M7Q5X6"/>
<dbReference type="OMA" id="ESKMCDE"/>
<dbReference type="EnsemblMetazoa" id="XM_031924429">
    <property type="protein sequence ID" value="XP_031780289"/>
    <property type="gene ID" value="LOC103315841"/>
</dbReference>
<sequence>MYFSCDIRQHELTQKCVKVEVLEDLLQSNELKIQKKKTVLKVENSELDKLHDRVWSLESKMCDEVWDFSRKHDFDTIVNNYPDIPWDFSFDCDCEGPRAEKPVETVEDRTETRLLLLEIEDLKAELEAQRGYGLKEDMIRLKRELREAEDGTPEMQKLRKEIDECEERIVNLKELNRAKFSYNYDFFNDHMLPEDNNVSRLSPASTTCSERIKSCISKTPEAGPKSNNSKFKRRSPQPKAKTSSTGSHFVKARDFMSDIENHTEIDNPYQLHFASGSTTAVTTNERNKKKFVFKEKSTITRKQKR</sequence>
<protein>
    <submittedName>
        <fullName evidence="2">Uncharacterized protein</fullName>
    </submittedName>
</protein>
<dbReference type="InParanoid" id="A0A7M7Q5X6"/>
<dbReference type="AlphaFoldDB" id="A0A7M7Q5X6"/>
<feature type="region of interest" description="Disordered" evidence="1">
    <location>
        <begin position="215"/>
        <end position="249"/>
    </location>
</feature>
<dbReference type="Proteomes" id="UP000002358">
    <property type="component" value="Chromosome 2"/>
</dbReference>
<evidence type="ECO:0000256" key="1">
    <source>
        <dbReference type="SAM" id="MobiDB-lite"/>
    </source>
</evidence>
<evidence type="ECO:0000313" key="2">
    <source>
        <dbReference type="EnsemblMetazoa" id="XP_031780289"/>
    </source>
</evidence>
<feature type="region of interest" description="Disordered" evidence="1">
    <location>
        <begin position="278"/>
        <end position="305"/>
    </location>
</feature>
<dbReference type="OrthoDB" id="7548326at2759"/>
<accession>A0A7M7Q5X6</accession>
<keyword evidence="3" id="KW-1185">Reference proteome</keyword>
<reference evidence="2" key="1">
    <citation type="submission" date="2021-01" db="UniProtKB">
        <authorList>
            <consortium name="EnsemblMetazoa"/>
        </authorList>
    </citation>
    <scope>IDENTIFICATION</scope>
</reference>
<dbReference type="RefSeq" id="XP_031780289.1">
    <property type="nucleotide sequence ID" value="XM_031924429.2"/>
</dbReference>
<proteinExistence type="predicted"/>
<dbReference type="KEGG" id="nvi:103315841"/>
<name>A0A7M7Q5X6_NASVI</name>